<dbReference type="InterPro" id="IPR003339">
    <property type="entry name" value="ABC/ECF_trnsptr_transmembrane"/>
</dbReference>
<dbReference type="InterPro" id="IPR051611">
    <property type="entry name" value="ECF_transporter_component"/>
</dbReference>
<dbReference type="RefSeq" id="WP_039636792.1">
    <property type="nucleotide sequence ID" value="NZ_AYSO01000020.1"/>
</dbReference>
<feature type="transmembrane region" description="Helical" evidence="6">
    <location>
        <begin position="62"/>
        <end position="83"/>
    </location>
</feature>
<evidence type="ECO:0000256" key="4">
    <source>
        <dbReference type="ARBA" id="ARBA00022989"/>
    </source>
</evidence>
<keyword evidence="2" id="KW-1003">Cell membrane</keyword>
<feature type="transmembrane region" description="Helical" evidence="6">
    <location>
        <begin position="104"/>
        <end position="126"/>
    </location>
</feature>
<feature type="transmembrane region" description="Helical" evidence="6">
    <location>
        <begin position="236"/>
        <end position="253"/>
    </location>
</feature>
<comment type="caution">
    <text evidence="7">The sequence shown here is derived from an EMBL/GenBank/DDBJ whole genome shotgun (WGS) entry which is preliminary data.</text>
</comment>
<keyword evidence="5 6" id="KW-0472">Membrane</keyword>
<keyword evidence="3 6" id="KW-0812">Transmembrane</keyword>
<reference evidence="7 8" key="1">
    <citation type="journal article" date="2015" name="Infect. Genet. Evol.">
        <title>Genomic sequences of six botulinum neurotoxin-producing strains representing three clostridial species illustrate the mobility and diversity of botulinum neurotoxin genes.</title>
        <authorList>
            <person name="Smith T.J."/>
            <person name="Hill K.K."/>
            <person name="Xie G."/>
            <person name="Foley B.T."/>
            <person name="Williamson C.H."/>
            <person name="Foster J.T."/>
            <person name="Johnson S.L."/>
            <person name="Chertkov O."/>
            <person name="Teshima H."/>
            <person name="Gibbons H.S."/>
            <person name="Johnsky L.A."/>
            <person name="Karavis M.A."/>
            <person name="Smith L.A."/>
        </authorList>
    </citation>
    <scope>NUCLEOTIDE SEQUENCE [LARGE SCALE GENOMIC DNA]</scope>
    <source>
        <strain evidence="7 8">CDC 2741</strain>
    </source>
</reference>
<comment type="subcellular location">
    <subcellularLocation>
        <location evidence="1">Membrane</location>
        <topology evidence="1">Multi-pass membrane protein</topology>
    </subcellularLocation>
</comment>
<protein>
    <submittedName>
        <fullName evidence="7">Cobalt transport family protein</fullName>
    </submittedName>
</protein>
<evidence type="ECO:0000313" key="8">
    <source>
        <dbReference type="Proteomes" id="UP000031366"/>
    </source>
</evidence>
<dbReference type="Proteomes" id="UP000031366">
    <property type="component" value="Unassembled WGS sequence"/>
</dbReference>
<dbReference type="GO" id="GO:0005886">
    <property type="term" value="C:plasma membrane"/>
    <property type="evidence" value="ECO:0007669"/>
    <property type="project" value="UniProtKB-ARBA"/>
</dbReference>
<name>A0A0C1TZ95_9CLOT</name>
<dbReference type="PANTHER" id="PTHR34857">
    <property type="entry name" value="SLL0384 PROTEIN"/>
    <property type="match status" value="1"/>
</dbReference>
<dbReference type="PANTHER" id="PTHR34857:SF2">
    <property type="entry name" value="SLL0384 PROTEIN"/>
    <property type="match status" value="1"/>
</dbReference>
<dbReference type="AlphaFoldDB" id="A0A0C1TZ95"/>
<evidence type="ECO:0000256" key="1">
    <source>
        <dbReference type="ARBA" id="ARBA00004141"/>
    </source>
</evidence>
<accession>A0A0C1TZ95</accession>
<evidence type="ECO:0000256" key="6">
    <source>
        <dbReference type="SAM" id="Phobius"/>
    </source>
</evidence>
<proteinExistence type="predicted"/>
<keyword evidence="4 6" id="KW-1133">Transmembrane helix</keyword>
<dbReference type="STRING" id="29341.RSJ17_06495"/>
<feature type="transmembrane region" description="Helical" evidence="6">
    <location>
        <begin position="188"/>
        <end position="204"/>
    </location>
</feature>
<evidence type="ECO:0000256" key="3">
    <source>
        <dbReference type="ARBA" id="ARBA00022692"/>
    </source>
</evidence>
<dbReference type="Pfam" id="PF02361">
    <property type="entry name" value="CbiQ"/>
    <property type="match status" value="1"/>
</dbReference>
<sequence length="255" mass="28665">MKSLTLYSEQNTIIHKINPMNKIMYIVVSILIPIIIPKITVGLIYLAISIFILLIGKVFKKVIPLLGFSSILLFSIILIQGLFKADNLTPIFSVGNFIFYKEGLFYALKICIRVLNILCSFSILILTTKPSDLIEELVRKGLSPKIGYVLSSVLQIIPEMSSTMVTITDAQRSRGMETEGKLLTRIKAFFPLIGPVVMNSLVVTRERAMALEVRGFNSKIKKSFLNESQSSSYDSGIKWFLILSIVLALIWRVKL</sequence>
<gene>
    <name evidence="7" type="ORF">U732_739</name>
</gene>
<organism evidence="7 8">
    <name type="scientific">Clostridium argentinense CDC 2741</name>
    <dbReference type="NCBI Taxonomy" id="1418104"/>
    <lineage>
        <taxon>Bacteria</taxon>
        <taxon>Bacillati</taxon>
        <taxon>Bacillota</taxon>
        <taxon>Clostridia</taxon>
        <taxon>Eubacteriales</taxon>
        <taxon>Clostridiaceae</taxon>
        <taxon>Clostridium</taxon>
    </lineage>
</organism>
<feature type="transmembrane region" description="Helical" evidence="6">
    <location>
        <begin position="23"/>
        <end position="56"/>
    </location>
</feature>
<dbReference type="OrthoDB" id="166227at2"/>
<dbReference type="EMBL" id="AYSO01000020">
    <property type="protein sequence ID" value="KIE44583.1"/>
    <property type="molecule type" value="Genomic_DNA"/>
</dbReference>
<keyword evidence="8" id="KW-1185">Reference proteome</keyword>
<evidence type="ECO:0000256" key="2">
    <source>
        <dbReference type="ARBA" id="ARBA00022475"/>
    </source>
</evidence>
<evidence type="ECO:0000313" key="7">
    <source>
        <dbReference type="EMBL" id="KIE44583.1"/>
    </source>
</evidence>
<dbReference type="CDD" id="cd16914">
    <property type="entry name" value="EcfT"/>
    <property type="match status" value="1"/>
</dbReference>
<evidence type="ECO:0000256" key="5">
    <source>
        <dbReference type="ARBA" id="ARBA00023136"/>
    </source>
</evidence>